<evidence type="ECO:0000256" key="1">
    <source>
        <dbReference type="ARBA" id="ARBA00022603"/>
    </source>
</evidence>
<reference evidence="4" key="2">
    <citation type="journal article" date="2019" name="MicrobiologyOpen">
        <title>High-quality draft genome sequence of Gaiella occulta isolated from a 150 meter deep mineral water borehole and comparison with the genome sequences of other deep-branching lineages of the phylum Actinobacteria.</title>
        <authorList>
            <person name="Severino R."/>
            <person name="Froufe H.J.C."/>
            <person name="Barroso C."/>
            <person name="Albuquerque L."/>
            <person name="Lobo-da-Cunha A."/>
            <person name="da Costa M.S."/>
            <person name="Egas C."/>
        </authorList>
    </citation>
    <scope>NUCLEOTIDE SEQUENCE [LARGE SCALE GENOMIC DNA]</scope>
    <source>
        <strain evidence="4">F2-233</strain>
    </source>
</reference>
<organism evidence="3 4">
    <name type="scientific">Gaiella occulta</name>
    <dbReference type="NCBI Taxonomy" id="1002870"/>
    <lineage>
        <taxon>Bacteria</taxon>
        <taxon>Bacillati</taxon>
        <taxon>Actinomycetota</taxon>
        <taxon>Thermoleophilia</taxon>
        <taxon>Gaiellales</taxon>
        <taxon>Gaiellaceae</taxon>
        <taxon>Gaiella</taxon>
    </lineage>
</organism>
<dbReference type="SUPFAM" id="SSF53335">
    <property type="entry name" value="S-adenosyl-L-methionine-dependent methyltransferases"/>
    <property type="match status" value="1"/>
</dbReference>
<dbReference type="GO" id="GO:0005840">
    <property type="term" value="C:ribosome"/>
    <property type="evidence" value="ECO:0007669"/>
    <property type="project" value="UniProtKB-KW"/>
</dbReference>
<evidence type="ECO:0000313" key="4">
    <source>
        <dbReference type="Proteomes" id="UP000254134"/>
    </source>
</evidence>
<proteinExistence type="predicted"/>
<dbReference type="CDD" id="cd02440">
    <property type="entry name" value="AdoMet_MTases"/>
    <property type="match status" value="1"/>
</dbReference>
<reference evidence="3 4" key="1">
    <citation type="submission" date="2018-07" db="EMBL/GenBank/DDBJ databases">
        <title>High-quality-draft genome sequence of Gaiella occulta.</title>
        <authorList>
            <person name="Severino R."/>
            <person name="Froufe H.J.C."/>
            <person name="Rainey F.A."/>
            <person name="Barroso C."/>
            <person name="Albuquerque L."/>
            <person name="Lobo-Da-Cunha A."/>
            <person name="Da Costa M.S."/>
            <person name="Egas C."/>
        </authorList>
    </citation>
    <scope>NUCLEOTIDE SEQUENCE [LARGE SCALE GENOMIC DNA]</scope>
    <source>
        <strain evidence="3 4">F2-233</strain>
    </source>
</reference>
<sequence length="259" mass="27008">MRVAVRVAAADVECARALALELVPGGLEERAAGGEIELGLYVDEGDVGRIRESFPAARVERVEPGWEDAWRAFHRPVRVGGIWIGPPWDHLPDGEPAVVIDPGRAFGTGAHATTRLCVELLAIAPRGSLLDVGCGSGVLAIAGARLGYGPLLAVDDDPVAVEVTRANAESNGVVVETRVIDALSGPLPRVDVAVANILLGPVEHVLSRVDAGYVITSGYLAGERPAAPGWTWVEGREVDGWAADLLVRAGGRDARGGCG</sequence>
<dbReference type="AlphaFoldDB" id="A0A7M2YUX4"/>
<gene>
    <name evidence="3" type="ORF">Gocc_2765</name>
</gene>
<protein>
    <submittedName>
        <fullName evidence="3">Ribosomal protein L11 methylase</fullName>
    </submittedName>
</protein>
<dbReference type="InterPro" id="IPR029063">
    <property type="entry name" value="SAM-dependent_MTases_sf"/>
</dbReference>
<dbReference type="PANTHER" id="PTHR43648:SF1">
    <property type="entry name" value="ELECTRON TRANSFER FLAVOPROTEIN BETA SUBUNIT LYSINE METHYLTRANSFERASE"/>
    <property type="match status" value="1"/>
</dbReference>
<dbReference type="GO" id="GO:0032259">
    <property type="term" value="P:methylation"/>
    <property type="evidence" value="ECO:0007669"/>
    <property type="project" value="UniProtKB-KW"/>
</dbReference>
<keyword evidence="3" id="KW-0689">Ribosomal protein</keyword>
<dbReference type="Pfam" id="PF06325">
    <property type="entry name" value="PrmA"/>
    <property type="match status" value="1"/>
</dbReference>
<dbReference type="GO" id="GO:0008276">
    <property type="term" value="F:protein methyltransferase activity"/>
    <property type="evidence" value="ECO:0007669"/>
    <property type="project" value="TreeGrafter"/>
</dbReference>
<dbReference type="PANTHER" id="PTHR43648">
    <property type="entry name" value="ELECTRON TRANSFER FLAVOPROTEIN BETA SUBUNIT LYSINE METHYLTRANSFERASE"/>
    <property type="match status" value="1"/>
</dbReference>
<dbReference type="Gene3D" id="3.40.50.150">
    <property type="entry name" value="Vaccinia Virus protein VP39"/>
    <property type="match status" value="1"/>
</dbReference>
<accession>A0A7M2YUX4</accession>
<keyword evidence="1 3" id="KW-0489">Methyltransferase</keyword>
<evidence type="ECO:0000256" key="2">
    <source>
        <dbReference type="ARBA" id="ARBA00022679"/>
    </source>
</evidence>
<dbReference type="EMBL" id="QQZY01000009">
    <property type="protein sequence ID" value="RDI73409.1"/>
    <property type="molecule type" value="Genomic_DNA"/>
</dbReference>
<keyword evidence="4" id="KW-1185">Reference proteome</keyword>
<name>A0A7M2YUX4_9ACTN</name>
<dbReference type="Proteomes" id="UP000254134">
    <property type="component" value="Unassembled WGS sequence"/>
</dbReference>
<keyword evidence="2" id="KW-0808">Transferase</keyword>
<dbReference type="InterPro" id="IPR050078">
    <property type="entry name" value="Ribosomal_L11_MeTrfase_PrmA"/>
</dbReference>
<evidence type="ECO:0000313" key="3">
    <source>
        <dbReference type="EMBL" id="RDI73409.1"/>
    </source>
</evidence>
<comment type="caution">
    <text evidence="3">The sequence shown here is derived from an EMBL/GenBank/DDBJ whole genome shotgun (WGS) entry which is preliminary data.</text>
</comment>
<keyword evidence="3" id="KW-0687">Ribonucleoprotein</keyword>